<protein>
    <recommendedName>
        <fullName evidence="3">DUF3447 domain-containing protein</fullName>
    </recommendedName>
</protein>
<dbReference type="SUPFAM" id="SSF48403">
    <property type="entry name" value="Ankyrin repeat"/>
    <property type="match status" value="1"/>
</dbReference>
<organism evidence="1 2">
    <name type="scientific">Tritrichomonas musculus</name>
    <dbReference type="NCBI Taxonomy" id="1915356"/>
    <lineage>
        <taxon>Eukaryota</taxon>
        <taxon>Metamonada</taxon>
        <taxon>Parabasalia</taxon>
        <taxon>Tritrichomonadida</taxon>
        <taxon>Tritrichomonadidae</taxon>
        <taxon>Tritrichomonas</taxon>
    </lineage>
</organism>
<dbReference type="PANTHER" id="PTHR24159">
    <property type="match status" value="1"/>
</dbReference>
<accession>A0ABR2K3Z7</accession>
<evidence type="ECO:0000313" key="2">
    <source>
        <dbReference type="Proteomes" id="UP001470230"/>
    </source>
</evidence>
<dbReference type="EMBL" id="JAPFFF010000007">
    <property type="protein sequence ID" value="KAK8885835.1"/>
    <property type="molecule type" value="Genomic_DNA"/>
</dbReference>
<comment type="caution">
    <text evidence="1">The sequence shown here is derived from an EMBL/GenBank/DDBJ whole genome shotgun (WGS) entry which is preliminary data.</text>
</comment>
<evidence type="ECO:0008006" key="3">
    <source>
        <dbReference type="Google" id="ProtNLM"/>
    </source>
</evidence>
<evidence type="ECO:0000313" key="1">
    <source>
        <dbReference type="EMBL" id="KAK8885835.1"/>
    </source>
</evidence>
<dbReference type="Proteomes" id="UP001470230">
    <property type="component" value="Unassembled WGS sequence"/>
</dbReference>
<sequence length="394" mass="47227">MEVQTYLEKMKGLHQLILDVFEKEGPDEDTFKALAYFLRRKKIIEDKHDFKTALHLILKVANNHHRPPDFSEKIEKLFTPLKDDIKNSFSEWEIFNIFKSNKRIILYFFESSIITVNKVLFDIINTIKFRQNYYLRYFFPEFKTFLDQKYIEQNNFNEDDPDFDTKRKTGENEQEICRMIRNDSIDEFLDHLKKTNLPLSSKIEPSIFETNLFLIHKKLTLIEYAAFFGSFQIFKYLIENNVQISSSLWIYAIHGNNISLIHLLEEKKILPDDETYKACIKESFKCHHNAIAKVLVYNHTQKVEDVFSWAIQFYNFRSFPENFEEILKGVKIINSKECDIYYNMIEYDHYTLLDFFLKTNQPDINAPIISMIICLTEFKIKFSYKISKTKFFLI</sequence>
<proteinExistence type="predicted"/>
<name>A0ABR2K3Z7_9EUKA</name>
<dbReference type="PANTHER" id="PTHR24159:SF5">
    <property type="entry name" value="ANK_REP_REGION DOMAIN-CONTAINING PROTEIN"/>
    <property type="match status" value="1"/>
</dbReference>
<reference evidence="1 2" key="1">
    <citation type="submission" date="2024-04" db="EMBL/GenBank/DDBJ databases">
        <title>Tritrichomonas musculus Genome.</title>
        <authorList>
            <person name="Alves-Ferreira E."/>
            <person name="Grigg M."/>
            <person name="Lorenzi H."/>
            <person name="Galac M."/>
        </authorList>
    </citation>
    <scope>NUCLEOTIDE SEQUENCE [LARGE SCALE GENOMIC DNA]</scope>
    <source>
        <strain evidence="1 2">EAF2021</strain>
    </source>
</reference>
<keyword evidence="2" id="KW-1185">Reference proteome</keyword>
<dbReference type="InterPro" id="IPR036770">
    <property type="entry name" value="Ankyrin_rpt-contain_sf"/>
</dbReference>
<gene>
    <name evidence="1" type="ORF">M9Y10_041289</name>
</gene>